<feature type="compositionally biased region" description="Basic residues" evidence="1">
    <location>
        <begin position="1"/>
        <end position="10"/>
    </location>
</feature>
<dbReference type="EMBL" id="CAUYUJ010007349">
    <property type="protein sequence ID" value="CAK0820441.1"/>
    <property type="molecule type" value="Genomic_DNA"/>
</dbReference>
<feature type="compositionally biased region" description="Low complexity" evidence="1">
    <location>
        <begin position="11"/>
        <end position="33"/>
    </location>
</feature>
<feature type="region of interest" description="Disordered" evidence="1">
    <location>
        <begin position="1"/>
        <end position="115"/>
    </location>
</feature>
<gene>
    <name evidence="2" type="ORF">PCOR1329_LOCUS22124</name>
</gene>
<dbReference type="Proteomes" id="UP001189429">
    <property type="component" value="Unassembled WGS sequence"/>
</dbReference>
<organism evidence="2 3">
    <name type="scientific">Prorocentrum cordatum</name>
    <dbReference type="NCBI Taxonomy" id="2364126"/>
    <lineage>
        <taxon>Eukaryota</taxon>
        <taxon>Sar</taxon>
        <taxon>Alveolata</taxon>
        <taxon>Dinophyceae</taxon>
        <taxon>Prorocentrales</taxon>
        <taxon>Prorocentraceae</taxon>
        <taxon>Prorocentrum</taxon>
    </lineage>
</organism>
<accession>A0ABN9RQE3</accession>
<evidence type="ECO:0000313" key="3">
    <source>
        <dbReference type="Proteomes" id="UP001189429"/>
    </source>
</evidence>
<sequence length="115" mass="11693">MARRLARKASRANVASSRAPASPAQAAGPRGASLAARPAHPSSTGSLGASPPSPSESEVLAGLAARSGLEGQRVEGVPPEQLPSEVPVGDEHSAEPLESAALQERTASRRRCLLL</sequence>
<protein>
    <submittedName>
        <fullName evidence="2">Uncharacterized protein</fullName>
    </submittedName>
</protein>
<comment type="caution">
    <text evidence="2">The sequence shown here is derived from an EMBL/GenBank/DDBJ whole genome shotgun (WGS) entry which is preliminary data.</text>
</comment>
<keyword evidence="3" id="KW-1185">Reference proteome</keyword>
<proteinExistence type="predicted"/>
<evidence type="ECO:0000313" key="2">
    <source>
        <dbReference type="EMBL" id="CAK0820441.1"/>
    </source>
</evidence>
<evidence type="ECO:0000256" key="1">
    <source>
        <dbReference type="SAM" id="MobiDB-lite"/>
    </source>
</evidence>
<reference evidence="2" key="1">
    <citation type="submission" date="2023-10" db="EMBL/GenBank/DDBJ databases">
        <authorList>
            <person name="Chen Y."/>
            <person name="Shah S."/>
            <person name="Dougan E. K."/>
            <person name="Thang M."/>
            <person name="Chan C."/>
        </authorList>
    </citation>
    <scope>NUCLEOTIDE SEQUENCE [LARGE SCALE GENOMIC DNA]</scope>
</reference>
<name>A0ABN9RQE3_9DINO</name>